<accession>D6A111</accession>
<sequence>MPWSAPGSPWGPVSSARSRARASPAPRAGPGGRLPACRTGAAGRPTPSSTTPRAGEASPEGAEGKPGAGALRRLGEWCARHFVVVVGRLVALVASRAAGRSVGGTHSDDSTLPDAQSQQDIEVPRKHDPRRGGHSSRIVPHDGRRPLTAPDAQMSAAVAGLEKLPHVLSAQNPLSAAGSSGGRSGPHVGPLSSDGRTGCITARFDVRPPPLDDDHLDGVDDAVRPLREAGAQVEYGGPLGEPARSAPDDRTSELIGFAVAVVVPGPYSAVADGTRESARRQAP</sequence>
<evidence type="ECO:0000313" key="2">
    <source>
        <dbReference type="EMBL" id="EFE71286.2"/>
    </source>
</evidence>
<feature type="region of interest" description="Disordered" evidence="1">
    <location>
        <begin position="230"/>
        <end position="249"/>
    </location>
</feature>
<dbReference type="EMBL" id="DS999641">
    <property type="protein sequence ID" value="EFE71286.2"/>
    <property type="molecule type" value="Genomic_DNA"/>
</dbReference>
<organism evidence="2 3">
    <name type="scientific">Streptomyces viridosporus (strain ATCC 14672 / DSM 40746 / JCM 4963 / KCTC 9882 / NRRL B-12104 / FH 1290)</name>
    <name type="common">Streptomyces ghanaensis</name>
    <dbReference type="NCBI Taxonomy" id="566461"/>
    <lineage>
        <taxon>Bacteria</taxon>
        <taxon>Bacillati</taxon>
        <taxon>Actinomycetota</taxon>
        <taxon>Actinomycetes</taxon>
        <taxon>Kitasatosporales</taxon>
        <taxon>Streptomycetaceae</taxon>
        <taxon>Streptomyces</taxon>
    </lineage>
</organism>
<evidence type="ECO:0000256" key="1">
    <source>
        <dbReference type="SAM" id="MobiDB-lite"/>
    </source>
</evidence>
<dbReference type="Proteomes" id="UP000003824">
    <property type="component" value="Unassembled WGS sequence"/>
</dbReference>
<proteinExistence type="predicted"/>
<protein>
    <submittedName>
        <fullName evidence="2">Predicted protein</fullName>
    </submittedName>
</protein>
<dbReference type="eggNOG" id="COG2409">
    <property type="taxonomic scope" value="Bacteria"/>
</dbReference>
<evidence type="ECO:0000313" key="3">
    <source>
        <dbReference type="Proteomes" id="UP000003824"/>
    </source>
</evidence>
<feature type="region of interest" description="Disordered" evidence="1">
    <location>
        <begin position="172"/>
        <end position="196"/>
    </location>
</feature>
<feature type="region of interest" description="Disordered" evidence="1">
    <location>
        <begin position="99"/>
        <end position="148"/>
    </location>
</feature>
<name>D6A111_STRV1</name>
<feature type="compositionally biased region" description="Low complexity" evidence="1">
    <location>
        <begin position="11"/>
        <end position="28"/>
    </location>
</feature>
<reference evidence="3" key="1">
    <citation type="submission" date="2008-12" db="EMBL/GenBank/DDBJ databases">
        <title>Annotation of Streptomyces ghanaensis ATCC 14672.</title>
        <authorList>
            <consortium name="The Broad Institute Genome Sequencing Platform"/>
            <consortium name="Broad Institute Microbial Sequencing Center"/>
            <person name="Fischbach M."/>
            <person name="Ward D."/>
            <person name="Young S."/>
            <person name="Kodira C.D."/>
            <person name="Zeng Q."/>
            <person name="Koehrsen M."/>
            <person name="Godfrey P."/>
            <person name="Alvarado L."/>
            <person name="Berlin A.M."/>
            <person name="Borenstein D."/>
            <person name="Chen Z."/>
            <person name="Engels R."/>
            <person name="Freedman E."/>
            <person name="Gellesch M."/>
            <person name="Goldberg J."/>
            <person name="Griggs A."/>
            <person name="Gujja S."/>
            <person name="Heiman D.I."/>
            <person name="Hepburn T.A."/>
            <person name="Howarth C."/>
            <person name="Jen D."/>
            <person name="Larson L."/>
            <person name="Lewis B."/>
            <person name="Mehta T."/>
            <person name="Park D."/>
            <person name="Pearson M."/>
            <person name="Roberts A."/>
            <person name="Saif S."/>
            <person name="Shea T.D."/>
            <person name="Shenoy N."/>
            <person name="Sisk P."/>
            <person name="Stolte C."/>
            <person name="Sykes S.N."/>
            <person name="Walk T."/>
            <person name="White J."/>
            <person name="Yandava C."/>
            <person name="Straight P."/>
            <person name="Clardy J."/>
            <person name="Hung D."/>
            <person name="Kolter R."/>
            <person name="Mekalanos J."/>
            <person name="Walker S."/>
            <person name="Walsh C.T."/>
            <person name="Wieland B.L.C."/>
            <person name="Ilzarbe M."/>
            <person name="Galagan J."/>
            <person name="Nusbaum C."/>
            <person name="Birren B."/>
        </authorList>
    </citation>
    <scope>NUCLEOTIDE SEQUENCE [LARGE SCALE GENOMIC DNA]</scope>
    <source>
        <strain evidence="3">ATCC 14672 / DSM 40746 / JCM 4963 / KCTC 9882 / NRRL B-12104 / FH 1290</strain>
    </source>
</reference>
<feature type="compositionally biased region" description="Low complexity" evidence="1">
    <location>
        <begin position="52"/>
        <end position="61"/>
    </location>
</feature>
<feature type="region of interest" description="Disordered" evidence="1">
    <location>
        <begin position="1"/>
        <end position="68"/>
    </location>
</feature>
<gene>
    <name evidence="2" type="ORF">SSFG_06525</name>
</gene>
<dbReference type="AlphaFoldDB" id="D6A111"/>